<reference evidence="1 4" key="2">
    <citation type="submission" date="2019-12" db="EMBL/GenBank/DDBJ databases">
        <authorList>
            <person name="Zheng J."/>
        </authorList>
    </citation>
    <scope>NUCLEOTIDE SEQUENCE [LARGE SCALE GENOMIC DNA]</scope>
    <source>
        <strain evidence="1 4">DSM 27347</strain>
    </source>
</reference>
<sequence>MTCWSRRTVLGGAIALAASPIRAQASRGQGIRVALDRAATLPPADALALLAPFEATTPRDRLDLDTARAGLAAEIRLAATPSYLWQLRRIIGDTVTPATARDRLTHEHTRLLARADHLFDTLGDRSGSVGERYHRLWTDERFLYPDSEAGRNRAIADMRATLDRCRAHLAPIIGPVPPWCLNVHPARMTAAEEAGGKGGYRTLPRPGLPGAYVVDLRAIRRRPAWSLPSVVAHELLPGHMIQLPLEVAADPHPLRLRYAPGFAEGWATYAEGLAWNGGWLGADPRVELGHVHWLLFRTARALADLALHDRHVAPDVMAARMAEWLGEPVAFIGLDADLARIAREPATRVAEALAWLALADAAPPTGLPTFHHRMLIDGRRRSDRIAVTSPS</sequence>
<keyword evidence="3" id="KW-1185">Reference proteome</keyword>
<evidence type="ECO:0000313" key="1">
    <source>
        <dbReference type="EMBL" id="MWC44916.1"/>
    </source>
</evidence>
<name>A0A1G7QEI6_9SPHN</name>
<proteinExistence type="predicted"/>
<evidence type="ECO:0000313" key="3">
    <source>
        <dbReference type="Proteomes" id="UP000323502"/>
    </source>
</evidence>
<dbReference type="Pfam" id="PF05960">
    <property type="entry name" value="DUF885"/>
    <property type="match status" value="1"/>
</dbReference>
<organism evidence="2 3">
    <name type="scientific">Sphingomonas carotinifaciens</name>
    <dbReference type="NCBI Taxonomy" id="1166323"/>
    <lineage>
        <taxon>Bacteria</taxon>
        <taxon>Pseudomonadati</taxon>
        <taxon>Pseudomonadota</taxon>
        <taxon>Alphaproteobacteria</taxon>
        <taxon>Sphingomonadales</taxon>
        <taxon>Sphingomonadaceae</taxon>
        <taxon>Sphingomonas</taxon>
    </lineage>
</organism>
<evidence type="ECO:0000313" key="4">
    <source>
        <dbReference type="Proteomes" id="UP000436801"/>
    </source>
</evidence>
<dbReference type="Proteomes" id="UP000436801">
    <property type="component" value="Unassembled WGS sequence"/>
</dbReference>
<dbReference type="OrthoDB" id="9763405at2"/>
<dbReference type="EMBL" id="FNBI01000008">
    <property type="protein sequence ID" value="SDF96912.1"/>
    <property type="molecule type" value="Genomic_DNA"/>
</dbReference>
<protein>
    <submittedName>
        <fullName evidence="1">DUF885 family protein</fullName>
    </submittedName>
</protein>
<dbReference type="Proteomes" id="UP000323502">
    <property type="component" value="Unassembled WGS sequence"/>
</dbReference>
<reference evidence="2 3" key="1">
    <citation type="submission" date="2016-10" db="EMBL/GenBank/DDBJ databases">
        <authorList>
            <person name="Varghese N."/>
            <person name="Submissions S."/>
        </authorList>
    </citation>
    <scope>NUCLEOTIDE SEQUENCE [LARGE SCALE GENOMIC DNA]</scope>
    <source>
        <strain evidence="2 3">S7-754</strain>
    </source>
</reference>
<gene>
    <name evidence="1" type="ORF">GQR91_14930</name>
    <name evidence="2" type="ORF">SAMN05216557_10879</name>
</gene>
<evidence type="ECO:0000313" key="2">
    <source>
        <dbReference type="EMBL" id="SDF96912.1"/>
    </source>
</evidence>
<accession>A0A1G7QEI6</accession>
<dbReference type="AlphaFoldDB" id="A0A1G7QEI6"/>
<dbReference type="RefSeq" id="WP_149683250.1">
    <property type="nucleotide sequence ID" value="NZ_FNBI01000008.1"/>
</dbReference>
<dbReference type="PANTHER" id="PTHR33361:SF2">
    <property type="entry name" value="DUF885 DOMAIN-CONTAINING PROTEIN"/>
    <property type="match status" value="1"/>
</dbReference>
<dbReference type="PANTHER" id="PTHR33361">
    <property type="entry name" value="GLR0591 PROTEIN"/>
    <property type="match status" value="1"/>
</dbReference>
<dbReference type="InterPro" id="IPR010281">
    <property type="entry name" value="DUF885"/>
</dbReference>
<dbReference type="EMBL" id="WSUT01000005">
    <property type="protein sequence ID" value="MWC44916.1"/>
    <property type="molecule type" value="Genomic_DNA"/>
</dbReference>